<dbReference type="Pfam" id="PF00072">
    <property type="entry name" value="Response_reg"/>
    <property type="match status" value="1"/>
</dbReference>
<dbReference type="PROSITE" id="PS50110">
    <property type="entry name" value="RESPONSE_REGULATORY"/>
    <property type="match status" value="1"/>
</dbReference>
<accession>A0A7X6I9U4</accession>
<dbReference type="GO" id="GO:0000160">
    <property type="term" value="P:phosphorelay signal transduction system"/>
    <property type="evidence" value="ECO:0007669"/>
    <property type="project" value="InterPro"/>
</dbReference>
<dbReference type="InterPro" id="IPR050595">
    <property type="entry name" value="Bact_response_regulator"/>
</dbReference>
<dbReference type="AlphaFoldDB" id="A0A7X6I9U4"/>
<dbReference type="Proteomes" id="UP000534783">
    <property type="component" value="Unassembled WGS sequence"/>
</dbReference>
<dbReference type="InterPro" id="IPR001789">
    <property type="entry name" value="Sig_transdc_resp-reg_receiver"/>
</dbReference>
<comment type="caution">
    <text evidence="4">The sequence shown here is derived from an EMBL/GenBank/DDBJ whole genome shotgun (WGS) entry which is preliminary data.</text>
</comment>
<reference evidence="4 5" key="1">
    <citation type="journal article" date="2020" name="Nature">
        <title>Bacterial chemolithoautotrophy via manganese oxidation.</title>
        <authorList>
            <person name="Yu H."/>
            <person name="Leadbetter J.R."/>
        </authorList>
    </citation>
    <scope>NUCLEOTIDE SEQUENCE [LARGE SCALE GENOMIC DNA]</scope>
    <source>
        <strain evidence="4 5">Mn-1</strain>
    </source>
</reference>
<evidence type="ECO:0000259" key="3">
    <source>
        <dbReference type="PROSITE" id="PS50110"/>
    </source>
</evidence>
<sequence>MKRILVVDDEQLLLDLVSHLLSKIGYQVDQAIDCREAAGKLKEKGYDAIFLDMKMPFMDGKGFYEKVQAHFPDMAKRIIFLTGDIANQSTTEFIQETGNLHLHKPFTIKEFKAVLDQLFQSV</sequence>
<evidence type="ECO:0000313" key="5">
    <source>
        <dbReference type="Proteomes" id="UP000534783"/>
    </source>
</evidence>
<proteinExistence type="predicted"/>
<feature type="domain" description="Response regulatory" evidence="3">
    <location>
        <begin position="3"/>
        <end position="119"/>
    </location>
</feature>
<protein>
    <submittedName>
        <fullName evidence="4">Response regulator</fullName>
    </submittedName>
</protein>
<dbReference type="SUPFAM" id="SSF52172">
    <property type="entry name" value="CheY-like"/>
    <property type="match status" value="1"/>
</dbReference>
<evidence type="ECO:0000256" key="1">
    <source>
        <dbReference type="ARBA" id="ARBA00022553"/>
    </source>
</evidence>
<gene>
    <name evidence="4" type="ORF">MNODULE_03075</name>
</gene>
<dbReference type="Gene3D" id="3.40.50.2300">
    <property type="match status" value="1"/>
</dbReference>
<keyword evidence="5" id="KW-1185">Reference proteome</keyword>
<name>A0A7X6I9U4_9BACT</name>
<dbReference type="RefSeq" id="WP_168058017.1">
    <property type="nucleotide sequence ID" value="NZ_VTOW01000001.1"/>
</dbReference>
<evidence type="ECO:0000313" key="4">
    <source>
        <dbReference type="EMBL" id="NKE69730.1"/>
    </source>
</evidence>
<keyword evidence="1 2" id="KW-0597">Phosphoprotein</keyword>
<dbReference type="PANTHER" id="PTHR44591">
    <property type="entry name" value="STRESS RESPONSE REGULATOR PROTEIN 1"/>
    <property type="match status" value="1"/>
</dbReference>
<dbReference type="InterPro" id="IPR011006">
    <property type="entry name" value="CheY-like_superfamily"/>
</dbReference>
<dbReference type="SMART" id="SM00448">
    <property type="entry name" value="REC"/>
    <property type="match status" value="1"/>
</dbReference>
<feature type="modified residue" description="4-aspartylphosphate" evidence="2">
    <location>
        <position position="52"/>
    </location>
</feature>
<dbReference type="PANTHER" id="PTHR44591:SF3">
    <property type="entry name" value="RESPONSE REGULATORY DOMAIN-CONTAINING PROTEIN"/>
    <property type="match status" value="1"/>
</dbReference>
<dbReference type="EMBL" id="VTOW01000001">
    <property type="protein sequence ID" value="NKE69730.1"/>
    <property type="molecule type" value="Genomic_DNA"/>
</dbReference>
<organism evidence="4 5">
    <name type="scientific">Candidatus Manganitrophus noduliformans</name>
    <dbReference type="NCBI Taxonomy" id="2606439"/>
    <lineage>
        <taxon>Bacteria</taxon>
        <taxon>Pseudomonadati</taxon>
        <taxon>Nitrospirota</taxon>
        <taxon>Nitrospiria</taxon>
        <taxon>Candidatus Troglogloeales</taxon>
        <taxon>Candidatus Manganitrophaceae</taxon>
        <taxon>Candidatus Manganitrophus</taxon>
    </lineage>
</organism>
<evidence type="ECO:0000256" key="2">
    <source>
        <dbReference type="PROSITE-ProRule" id="PRU00169"/>
    </source>
</evidence>